<keyword evidence="7" id="KW-1185">Reference proteome</keyword>
<name>A0A4Q1SF10_9BACT</name>
<dbReference type="EMBL" id="SDMK01000002">
    <property type="protein sequence ID" value="RXS95498.1"/>
    <property type="molecule type" value="Genomic_DNA"/>
</dbReference>
<evidence type="ECO:0000256" key="4">
    <source>
        <dbReference type="PROSITE-ProRule" id="PRU00409"/>
    </source>
</evidence>
<protein>
    <submittedName>
        <fullName evidence="6">ATPase</fullName>
    </submittedName>
</protein>
<evidence type="ECO:0000256" key="1">
    <source>
        <dbReference type="ARBA" id="ARBA00022598"/>
    </source>
</evidence>
<dbReference type="GO" id="GO:0005524">
    <property type="term" value="F:ATP binding"/>
    <property type="evidence" value="ECO:0007669"/>
    <property type="project" value="UniProtKB-UniRule"/>
</dbReference>
<evidence type="ECO:0000256" key="2">
    <source>
        <dbReference type="ARBA" id="ARBA00022741"/>
    </source>
</evidence>
<dbReference type="InterPro" id="IPR011761">
    <property type="entry name" value="ATP-grasp"/>
</dbReference>
<dbReference type="GO" id="GO:0046872">
    <property type="term" value="F:metal ion binding"/>
    <property type="evidence" value="ECO:0007669"/>
    <property type="project" value="InterPro"/>
</dbReference>
<keyword evidence="3 4" id="KW-0067">ATP-binding</keyword>
<proteinExistence type="predicted"/>
<accession>A0A4Q1SF10</accession>
<dbReference type="AlphaFoldDB" id="A0A4Q1SF10"/>
<dbReference type="PANTHER" id="PTHR43585">
    <property type="entry name" value="FUMIPYRROLE BIOSYNTHESIS PROTEIN C"/>
    <property type="match status" value="1"/>
</dbReference>
<dbReference type="Proteomes" id="UP000290253">
    <property type="component" value="Unassembled WGS sequence"/>
</dbReference>
<dbReference type="SUPFAM" id="SSF56059">
    <property type="entry name" value="Glutathione synthetase ATP-binding domain-like"/>
    <property type="match status" value="1"/>
</dbReference>
<reference evidence="6 7" key="1">
    <citation type="journal article" date="2016" name="Int. J. Syst. Evol. Microbiol.">
        <title>Acidipila dinghuensis sp. nov., an acidobacterium isolated from forest soil.</title>
        <authorList>
            <person name="Jiang Y.W."/>
            <person name="Wang J."/>
            <person name="Chen M.H."/>
            <person name="Lv Y.Y."/>
            <person name="Qiu L.H."/>
        </authorList>
    </citation>
    <scope>NUCLEOTIDE SEQUENCE [LARGE SCALE GENOMIC DNA]</scope>
    <source>
        <strain evidence="6 7">DHOF10</strain>
    </source>
</reference>
<gene>
    <name evidence="6" type="ORF">ESZ00_13070</name>
</gene>
<dbReference type="Gene3D" id="3.30.470.20">
    <property type="entry name" value="ATP-grasp fold, B domain"/>
    <property type="match status" value="1"/>
</dbReference>
<dbReference type="Pfam" id="PF18130">
    <property type="entry name" value="ATPgrasp_N"/>
    <property type="match status" value="1"/>
</dbReference>
<sequence>MSQPRKERLLCISSYVKGHAFLRQAEAMGCKVVLLTLDKHRDAEWPFESLEAFETMPAGLTLEQITNTVTWLARTHRFDRIVALDEFDMETAAHLREHMRIPGMGRTLTAHFRDKLAMRFEAERAGALVPDFIGIFNYDDLREWMDSVPGPWLLKPRSEASAIGIRRIMEPDELWRALDELGDRQSYFLLERFIPGQIYHVDSIISERDVLFTSVSRYGQPPMKVMHEGGVFTTRILDRTSPEVRALTGINGELVPRMGMVRGVTHAEYIHGEDGRYYFLEVAARVGGAFISDVVRHATGIDLWAEWARIEINHLRYQSYALPKQEELYAGSVLCLARTAQPDTSDFNAPEIVERIDKHHHAGLILRSPDPARVKTLLEDYSTQFAERFLATAPVPDKPTA</sequence>
<feature type="domain" description="ATP-grasp" evidence="5">
    <location>
        <begin position="119"/>
        <end position="312"/>
    </location>
</feature>
<dbReference type="RefSeq" id="WP_129208695.1">
    <property type="nucleotide sequence ID" value="NZ_BMGU01000004.1"/>
</dbReference>
<dbReference type="InterPro" id="IPR052032">
    <property type="entry name" value="ATP-dep_AA_Ligase"/>
</dbReference>
<dbReference type="Gene3D" id="3.30.1490.20">
    <property type="entry name" value="ATP-grasp fold, A domain"/>
    <property type="match status" value="1"/>
</dbReference>
<dbReference type="GO" id="GO:0016874">
    <property type="term" value="F:ligase activity"/>
    <property type="evidence" value="ECO:0007669"/>
    <property type="project" value="UniProtKB-KW"/>
</dbReference>
<evidence type="ECO:0000256" key="3">
    <source>
        <dbReference type="ARBA" id="ARBA00022840"/>
    </source>
</evidence>
<dbReference type="PROSITE" id="PS50975">
    <property type="entry name" value="ATP_GRASP"/>
    <property type="match status" value="1"/>
</dbReference>
<evidence type="ECO:0000313" key="7">
    <source>
        <dbReference type="Proteomes" id="UP000290253"/>
    </source>
</evidence>
<keyword evidence="2 4" id="KW-0547">Nucleotide-binding</keyword>
<organism evidence="6 7">
    <name type="scientific">Silvibacterium dinghuense</name>
    <dbReference type="NCBI Taxonomy" id="1560006"/>
    <lineage>
        <taxon>Bacteria</taxon>
        <taxon>Pseudomonadati</taxon>
        <taxon>Acidobacteriota</taxon>
        <taxon>Terriglobia</taxon>
        <taxon>Terriglobales</taxon>
        <taxon>Acidobacteriaceae</taxon>
        <taxon>Silvibacterium</taxon>
    </lineage>
</organism>
<dbReference type="InterPro" id="IPR041472">
    <property type="entry name" value="BL00235/CARNS1_N"/>
</dbReference>
<dbReference type="PANTHER" id="PTHR43585:SF2">
    <property type="entry name" value="ATP-GRASP ENZYME FSQD"/>
    <property type="match status" value="1"/>
</dbReference>
<dbReference type="Gene3D" id="3.40.50.20">
    <property type="match status" value="1"/>
</dbReference>
<keyword evidence="1" id="KW-0436">Ligase</keyword>
<dbReference type="InterPro" id="IPR013815">
    <property type="entry name" value="ATP_grasp_subdomain_1"/>
</dbReference>
<evidence type="ECO:0000313" key="6">
    <source>
        <dbReference type="EMBL" id="RXS95498.1"/>
    </source>
</evidence>
<dbReference type="OrthoDB" id="9803907at2"/>
<evidence type="ECO:0000259" key="5">
    <source>
        <dbReference type="PROSITE" id="PS50975"/>
    </source>
</evidence>
<comment type="caution">
    <text evidence="6">The sequence shown here is derived from an EMBL/GenBank/DDBJ whole genome shotgun (WGS) entry which is preliminary data.</text>
</comment>